<accession>A0A7H1DZR9</accession>
<name>A0A7H1DZR9_9FLAO</name>
<sequence>MKKIHPWEANDLAGDYEERGFHPTKWEEVTEFDEEGYGWVCTDNGWGFVNQEGYLVIPDDYEMIQYPFFENGYCIAKKEGKLGIFDRKNYEVFPFIYDQLFGDLSAKNPKVVVALNGKWEMMDIHRNTILPLEYDDIFSFNDKYIIASKNNKYGLIDYQENIIIDFKWDHLEFVGENYCAGKTVDVFFDKVQLEYEGIYYSDYFKHFTKDYQKIIFGIIDIEGNELFPFISDMVIREFNPQNGRAKIALNYWEYPETDSDELCFIADRNGNKIPFSPPLTQEERDNNFHSRCQQLIWEN</sequence>
<evidence type="ECO:0000313" key="1">
    <source>
        <dbReference type="EMBL" id="QNS42477.1"/>
    </source>
</evidence>
<dbReference type="RefSeq" id="WP_188322025.1">
    <property type="nucleotide sequence ID" value="NZ_CP060203.1"/>
</dbReference>
<proteinExistence type="predicted"/>
<dbReference type="KEGG" id="cmaq:H0S70_05800"/>
<dbReference type="EMBL" id="CP060203">
    <property type="protein sequence ID" value="QNS42477.1"/>
    <property type="molecule type" value="Genomic_DNA"/>
</dbReference>
<evidence type="ECO:0000313" key="2">
    <source>
        <dbReference type="Proteomes" id="UP000516438"/>
    </source>
</evidence>
<dbReference type="AlphaFoldDB" id="A0A7H1DZR9"/>
<reference evidence="1 2" key="1">
    <citation type="submission" date="2020-07" db="EMBL/GenBank/DDBJ databases">
        <title>Complete genome and description of Chryseobacterium manosquense strain Marseille-Q2069 sp. nov.</title>
        <authorList>
            <person name="Boxberger M."/>
        </authorList>
    </citation>
    <scope>NUCLEOTIDE SEQUENCE [LARGE SCALE GENOMIC DNA]</scope>
    <source>
        <strain evidence="1 2">Marseille-Q2069</strain>
    </source>
</reference>
<dbReference type="InterPro" id="IPR032774">
    <property type="entry name" value="WG_beta_rep"/>
</dbReference>
<organism evidence="1 2">
    <name type="scientific">Chryseobacterium manosquense</name>
    <dbReference type="NCBI Taxonomy" id="2754694"/>
    <lineage>
        <taxon>Bacteria</taxon>
        <taxon>Pseudomonadati</taxon>
        <taxon>Bacteroidota</taxon>
        <taxon>Flavobacteriia</taxon>
        <taxon>Flavobacteriales</taxon>
        <taxon>Weeksellaceae</taxon>
        <taxon>Chryseobacterium group</taxon>
        <taxon>Chryseobacterium</taxon>
    </lineage>
</organism>
<gene>
    <name evidence="1" type="ORF">H0S70_05800</name>
</gene>
<keyword evidence="2" id="KW-1185">Reference proteome</keyword>
<dbReference type="Proteomes" id="UP000516438">
    <property type="component" value="Chromosome"/>
</dbReference>
<dbReference type="PANTHER" id="PTHR37841:SF1">
    <property type="entry name" value="DUF3298 DOMAIN-CONTAINING PROTEIN"/>
    <property type="match status" value="1"/>
</dbReference>
<dbReference type="PANTHER" id="PTHR37841">
    <property type="entry name" value="GLR2918 PROTEIN"/>
    <property type="match status" value="1"/>
</dbReference>
<protein>
    <submittedName>
        <fullName evidence="1">WG repeat-containing protein</fullName>
    </submittedName>
</protein>
<dbReference type="Pfam" id="PF14903">
    <property type="entry name" value="WG_beta_rep"/>
    <property type="match status" value="2"/>
</dbReference>